<accession>A0A7G9S7B2</accession>
<evidence type="ECO:0000313" key="1">
    <source>
        <dbReference type="EMBL" id="QNN63737.1"/>
    </source>
</evidence>
<reference evidence="1 2" key="1">
    <citation type="submission" date="2020-08" db="EMBL/GenBank/DDBJ databases">
        <title>Genome sequence of Leucobacter denitrificans KACC 14055T.</title>
        <authorList>
            <person name="Hyun D.-W."/>
            <person name="Bae J.-W."/>
        </authorList>
    </citation>
    <scope>NUCLEOTIDE SEQUENCE [LARGE SCALE GENOMIC DNA]</scope>
    <source>
        <strain evidence="1 2">KACC 14055</strain>
    </source>
</reference>
<dbReference type="SUPFAM" id="SSF51735">
    <property type="entry name" value="NAD(P)-binding Rossmann-fold domains"/>
    <property type="match status" value="1"/>
</dbReference>
<proteinExistence type="predicted"/>
<dbReference type="EMBL" id="CP060716">
    <property type="protein sequence ID" value="QNN63737.1"/>
    <property type="molecule type" value="Genomic_DNA"/>
</dbReference>
<dbReference type="InterPro" id="IPR036291">
    <property type="entry name" value="NAD(P)-bd_dom_sf"/>
</dbReference>
<dbReference type="AlphaFoldDB" id="A0A7G9S7B2"/>
<evidence type="ECO:0008006" key="3">
    <source>
        <dbReference type="Google" id="ProtNLM"/>
    </source>
</evidence>
<name>A0A7G9S7B2_9MICO</name>
<evidence type="ECO:0000313" key="2">
    <source>
        <dbReference type="Proteomes" id="UP000515934"/>
    </source>
</evidence>
<gene>
    <name evidence="1" type="ORF">H9L06_05505</name>
</gene>
<sequence>MIAIGNPTLIVQKFTPALLSEDESELSAWNQHHLDEFASRYLLDFLKFDLALNFNFTIVRPYITYSSQRVAFGIWETQQVIARMLDRRPIFIGNELANTVTSLTHSSDVAKAILGLLNNSRAYGKTIQIASPEEITWGDVYSIAAEALGVPLEISPISTQIICLN</sequence>
<dbReference type="KEGG" id="ldn:H9L06_05505"/>
<dbReference type="Proteomes" id="UP000515934">
    <property type="component" value="Chromosome"/>
</dbReference>
<keyword evidence="2" id="KW-1185">Reference proteome</keyword>
<dbReference type="RefSeq" id="WP_187556194.1">
    <property type="nucleotide sequence ID" value="NZ_CP060716.1"/>
</dbReference>
<protein>
    <recommendedName>
        <fullName evidence="3">NAD-dependent epimerase/dehydratase family protein</fullName>
    </recommendedName>
</protein>
<dbReference type="Gene3D" id="3.40.50.720">
    <property type="entry name" value="NAD(P)-binding Rossmann-like Domain"/>
    <property type="match status" value="1"/>
</dbReference>
<organism evidence="1 2">
    <name type="scientific">Leucobacter denitrificans</name>
    <dbReference type="NCBI Taxonomy" id="683042"/>
    <lineage>
        <taxon>Bacteria</taxon>
        <taxon>Bacillati</taxon>
        <taxon>Actinomycetota</taxon>
        <taxon>Actinomycetes</taxon>
        <taxon>Micrococcales</taxon>
        <taxon>Microbacteriaceae</taxon>
        <taxon>Leucobacter</taxon>
    </lineage>
</organism>